<feature type="domain" description="Glycosyl hydrolase family 13 catalytic" evidence="18">
    <location>
        <begin position="117"/>
        <end position="461"/>
    </location>
</feature>
<evidence type="ECO:0000256" key="11">
    <source>
        <dbReference type="ARBA" id="ARBA00033284"/>
    </source>
</evidence>
<keyword evidence="6" id="KW-0963">Cytoplasm</keyword>
<evidence type="ECO:0000256" key="14">
    <source>
        <dbReference type="PIRNR" id="PIRNR006337"/>
    </source>
</evidence>
<evidence type="ECO:0000256" key="2">
    <source>
        <dbReference type="ARBA" id="ARBA00005199"/>
    </source>
</evidence>
<proteinExistence type="inferred from homology"/>
<dbReference type="SUPFAM" id="SSF81296">
    <property type="entry name" value="E set domains"/>
    <property type="match status" value="1"/>
</dbReference>
<comment type="pathway">
    <text evidence="2 14">Glycan biosynthesis; trehalose biosynthesis.</text>
</comment>
<comment type="similarity">
    <text evidence="3 14">Belongs to the glycosyl hydrolase 13 family.</text>
</comment>
<sequence>MANIYPFAGAALQPDNTCKFSVWAPFRQQVALSVVQPDPQVYPMQRDDKGYWHTTIEGLSAGTQYKYVLDEETSLPDPASRYQPEGVHGVSEVVSPDFEWTDNSWEGLTLQELIIYELHTGTFSPTHNFQGIIDKLGYLRSLGITAIELMPVGQFPGDRNWGYDGVYPFAVQHSYGGVNGLKALVNAAHQHGIAVILDVVYNHLGPEGNYFAQYGPWFTDKYKTPWGPALNFDDAWCDAVRAYYIQNALMWLDEFHIDGLRMDAVHAIWDCGARHFTAELSELVDALQVSSGKKKFLIAEIDLNSPRYITPREKGGYGMHGQWIDEFHHALHSLLTGEVNGYYADFGGLAPMAKSYQDSYVFTGEYSSVRKRHFGVAPSENDYHQFVVFAQNHDQIGNRMLGDRLTTQLPFEAQKLAAAVVLLSPHIPLLFMGEEYGETNPFQFFTSHSDKDLIAAVTNGRREEFASFAWEGEVPDPQSVETFNQSTLSWHTKTDNATALTELYRFLIAFRRTRQAMLNTSREGVKVQIPQAEEQLLLVERSGNDDRLLILFNFSDHAVTYQYTGAGDLLKKFDSAAAVWHGPGSTTPDQATTSEAISIQPFSAIVYEIK</sequence>
<dbReference type="InterPro" id="IPR004193">
    <property type="entry name" value="Glyco_hydro_13_N"/>
</dbReference>
<evidence type="ECO:0000313" key="19">
    <source>
        <dbReference type="EMBL" id="TWV98806.1"/>
    </source>
</evidence>
<dbReference type="UniPathway" id="UPA00299"/>
<dbReference type="Gene3D" id="3.20.20.80">
    <property type="entry name" value="Glycosidases"/>
    <property type="match status" value="1"/>
</dbReference>
<evidence type="ECO:0000256" key="9">
    <source>
        <dbReference type="ARBA" id="ARBA00023295"/>
    </source>
</evidence>
<evidence type="ECO:0000256" key="16">
    <source>
        <dbReference type="PIRSR" id="PIRSR006337-2"/>
    </source>
</evidence>
<dbReference type="GO" id="GO:0033942">
    <property type="term" value="F:4-alpha-D-(1-&gt;4)-alpha-D-glucanotrehalose trehalohydrolase activity"/>
    <property type="evidence" value="ECO:0007669"/>
    <property type="project" value="UniProtKB-EC"/>
</dbReference>
<dbReference type="RefSeq" id="WP_146306698.1">
    <property type="nucleotide sequence ID" value="NZ_VOHS01000023.1"/>
</dbReference>
<accession>A0A5C6LQG0</accession>
<dbReference type="GO" id="GO:0005992">
    <property type="term" value="P:trehalose biosynthetic process"/>
    <property type="evidence" value="ECO:0007669"/>
    <property type="project" value="UniProtKB-UniRule"/>
</dbReference>
<evidence type="ECO:0000256" key="3">
    <source>
        <dbReference type="ARBA" id="ARBA00008061"/>
    </source>
</evidence>
<dbReference type="InterPro" id="IPR017853">
    <property type="entry name" value="GH"/>
</dbReference>
<evidence type="ECO:0000256" key="1">
    <source>
        <dbReference type="ARBA" id="ARBA00004496"/>
    </source>
</evidence>
<comment type="catalytic activity">
    <reaction evidence="12 14">
        <text>hydrolysis of (1-&gt;4)-alpha-D-glucosidic linkage in 4-alpha-D-[(1-&gt;4)-alpha-D-glucanosyl]n trehalose to yield trehalose and (1-&gt;4)-alpha-D-glucan.</text>
        <dbReference type="EC" id="3.2.1.141"/>
    </reaction>
</comment>
<comment type="caution">
    <text evidence="19">The sequence shown here is derived from an EMBL/GenBank/DDBJ whole genome shotgun (WGS) entry which is preliminary data.</text>
</comment>
<feature type="binding site" evidence="16">
    <location>
        <begin position="393"/>
        <end position="398"/>
    </location>
    <ligand>
        <name>substrate</name>
    </ligand>
</feature>
<dbReference type="AlphaFoldDB" id="A0A5C6LQG0"/>
<evidence type="ECO:0000256" key="13">
    <source>
        <dbReference type="NCBIfam" id="TIGR02402"/>
    </source>
</evidence>
<dbReference type="NCBIfam" id="TIGR02402">
    <property type="entry name" value="trehalose_TreZ"/>
    <property type="match status" value="1"/>
</dbReference>
<organism evidence="19 20">
    <name type="scientific">Chitinophaga pinensis</name>
    <dbReference type="NCBI Taxonomy" id="79329"/>
    <lineage>
        <taxon>Bacteria</taxon>
        <taxon>Pseudomonadati</taxon>
        <taxon>Bacteroidota</taxon>
        <taxon>Chitinophagia</taxon>
        <taxon>Chitinophagales</taxon>
        <taxon>Chitinophagaceae</taxon>
        <taxon>Chitinophaga</taxon>
    </lineage>
</organism>
<evidence type="ECO:0000256" key="12">
    <source>
        <dbReference type="ARBA" id="ARBA00034013"/>
    </source>
</evidence>
<dbReference type="CDD" id="cd02853">
    <property type="entry name" value="E_set_MTHase_like_N"/>
    <property type="match status" value="1"/>
</dbReference>
<dbReference type="Gene3D" id="1.10.10.760">
    <property type="entry name" value="E-set domains of sugar-utilizing enzymes"/>
    <property type="match status" value="1"/>
</dbReference>
<evidence type="ECO:0000256" key="4">
    <source>
        <dbReference type="ARBA" id="ARBA00012268"/>
    </source>
</evidence>
<dbReference type="PIRSF" id="PIRSF006337">
    <property type="entry name" value="Trehalose_TreZ"/>
    <property type="match status" value="1"/>
</dbReference>
<feature type="active site" description="Proton donor" evidence="15">
    <location>
        <position position="300"/>
    </location>
</feature>
<dbReference type="EC" id="3.2.1.141" evidence="4 13"/>
<dbReference type="EMBL" id="VOHS01000023">
    <property type="protein sequence ID" value="TWV98806.1"/>
    <property type="molecule type" value="Genomic_DNA"/>
</dbReference>
<keyword evidence="7 14" id="KW-0378">Hydrolase</keyword>
<evidence type="ECO:0000256" key="10">
    <source>
        <dbReference type="ARBA" id="ARBA00032057"/>
    </source>
</evidence>
<feature type="binding site" evidence="16">
    <location>
        <begin position="325"/>
        <end position="329"/>
    </location>
    <ligand>
        <name>substrate</name>
    </ligand>
</feature>
<dbReference type="Gene3D" id="2.60.40.10">
    <property type="entry name" value="Immunoglobulins"/>
    <property type="match status" value="1"/>
</dbReference>
<dbReference type="SMART" id="SM00642">
    <property type="entry name" value="Aamy"/>
    <property type="match status" value="1"/>
</dbReference>
<feature type="binding site" evidence="16">
    <location>
        <begin position="261"/>
        <end position="266"/>
    </location>
    <ligand>
        <name>substrate</name>
    </ligand>
</feature>
<dbReference type="Pfam" id="PF02922">
    <property type="entry name" value="CBM_48"/>
    <property type="match status" value="1"/>
</dbReference>
<evidence type="ECO:0000256" key="8">
    <source>
        <dbReference type="ARBA" id="ARBA00023277"/>
    </source>
</evidence>
<evidence type="ECO:0000256" key="17">
    <source>
        <dbReference type="PIRSR" id="PIRSR006337-3"/>
    </source>
</evidence>
<dbReference type="PANTHER" id="PTHR43651:SF11">
    <property type="entry name" value="MALTO-OLIGOSYLTREHALOSE TREHALOHYDROLASE"/>
    <property type="match status" value="1"/>
</dbReference>
<reference evidence="19 20" key="1">
    <citation type="submission" date="2019-08" db="EMBL/GenBank/DDBJ databases">
        <title>Whole genome sequencing of chitin degrading bacteria Chitinophaga pinensis YS16.</title>
        <authorList>
            <person name="Singh R.P."/>
            <person name="Manchanda G."/>
            <person name="Maurya I.K."/>
            <person name="Joshi N.K."/>
            <person name="Srivastava A.K."/>
        </authorList>
    </citation>
    <scope>NUCLEOTIDE SEQUENCE [LARGE SCALE GENOMIC DNA]</scope>
    <source>
        <strain evidence="19 20">YS-16</strain>
    </source>
</reference>
<dbReference type="InterPro" id="IPR044901">
    <property type="entry name" value="Trehalose_TreZ_E-set_sf"/>
</dbReference>
<name>A0A5C6LQG0_9BACT</name>
<feature type="site" description="Transition state stabilizer" evidence="17">
    <location>
        <position position="394"/>
    </location>
</feature>
<evidence type="ECO:0000313" key="20">
    <source>
        <dbReference type="Proteomes" id="UP000318815"/>
    </source>
</evidence>
<evidence type="ECO:0000256" key="15">
    <source>
        <dbReference type="PIRSR" id="PIRSR006337-1"/>
    </source>
</evidence>
<dbReference type="InterPro" id="IPR013783">
    <property type="entry name" value="Ig-like_fold"/>
</dbReference>
<evidence type="ECO:0000256" key="6">
    <source>
        <dbReference type="ARBA" id="ARBA00022490"/>
    </source>
</evidence>
<dbReference type="InterPro" id="IPR012768">
    <property type="entry name" value="Trehalose_TreZ"/>
</dbReference>
<dbReference type="PANTHER" id="PTHR43651">
    <property type="entry name" value="1,4-ALPHA-GLUCAN-BRANCHING ENZYME"/>
    <property type="match status" value="1"/>
</dbReference>
<dbReference type="Proteomes" id="UP000318815">
    <property type="component" value="Unassembled WGS sequence"/>
</dbReference>
<evidence type="ECO:0000256" key="7">
    <source>
        <dbReference type="ARBA" id="ARBA00022801"/>
    </source>
</evidence>
<keyword evidence="9 14" id="KW-0326">Glycosidase</keyword>
<dbReference type="SUPFAM" id="SSF51445">
    <property type="entry name" value="(Trans)glycosidases"/>
    <property type="match status" value="1"/>
</dbReference>
<dbReference type="GO" id="GO:0005737">
    <property type="term" value="C:cytoplasm"/>
    <property type="evidence" value="ECO:0007669"/>
    <property type="project" value="UniProtKB-SubCell"/>
</dbReference>
<dbReference type="CDD" id="cd11325">
    <property type="entry name" value="AmyAc_GTHase"/>
    <property type="match status" value="1"/>
</dbReference>
<gene>
    <name evidence="19" type="primary">treZ</name>
    <name evidence="19" type="ORF">FEF09_19755</name>
</gene>
<evidence type="ECO:0000256" key="5">
    <source>
        <dbReference type="ARBA" id="ARBA00015938"/>
    </source>
</evidence>
<comment type="subcellular location">
    <subcellularLocation>
        <location evidence="1 15">Cytoplasm</location>
    </subcellularLocation>
</comment>
<dbReference type="InterPro" id="IPR006047">
    <property type="entry name" value="GH13_cat_dom"/>
</dbReference>
<dbReference type="InterPro" id="IPR014756">
    <property type="entry name" value="Ig_E-set"/>
</dbReference>
<keyword evidence="8" id="KW-0119">Carbohydrate metabolism</keyword>
<evidence type="ECO:0000259" key="18">
    <source>
        <dbReference type="SMART" id="SM00642"/>
    </source>
</evidence>
<feature type="active site" description="Nucleophile" evidence="15">
    <location>
        <position position="263"/>
    </location>
</feature>
<dbReference type="Pfam" id="PF00128">
    <property type="entry name" value="Alpha-amylase"/>
    <property type="match status" value="1"/>
</dbReference>
<keyword evidence="20" id="KW-1185">Reference proteome</keyword>
<dbReference type="OrthoDB" id="9761875at2"/>
<protein>
    <recommendedName>
        <fullName evidence="5 13">Malto-oligosyltrehalose trehalohydrolase</fullName>
        <shortName evidence="14">MTHase</shortName>
        <ecNumber evidence="4 13">3.2.1.141</ecNumber>
    </recommendedName>
    <alternativeName>
        <fullName evidence="11 14">4-alpha-D-((1-&gt;4)-alpha-D-glucano)trehalose trehalohydrolase</fullName>
    </alternativeName>
    <alternativeName>
        <fullName evidence="10 14">Maltooligosyl trehalose trehalohydrolase</fullName>
    </alternativeName>
</protein>